<proteinExistence type="predicted"/>
<evidence type="ECO:0000313" key="2">
    <source>
        <dbReference type="Proteomes" id="UP000265520"/>
    </source>
</evidence>
<dbReference type="AlphaFoldDB" id="A0A392QS94"/>
<name>A0A392QS94_9FABA</name>
<dbReference type="EMBL" id="LXQA010158263">
    <property type="protein sequence ID" value="MCI27253.1"/>
    <property type="molecule type" value="Genomic_DNA"/>
</dbReference>
<comment type="caution">
    <text evidence="1">The sequence shown here is derived from an EMBL/GenBank/DDBJ whole genome shotgun (WGS) entry which is preliminary data.</text>
</comment>
<organism evidence="1 2">
    <name type="scientific">Trifolium medium</name>
    <dbReference type="NCBI Taxonomy" id="97028"/>
    <lineage>
        <taxon>Eukaryota</taxon>
        <taxon>Viridiplantae</taxon>
        <taxon>Streptophyta</taxon>
        <taxon>Embryophyta</taxon>
        <taxon>Tracheophyta</taxon>
        <taxon>Spermatophyta</taxon>
        <taxon>Magnoliopsida</taxon>
        <taxon>eudicotyledons</taxon>
        <taxon>Gunneridae</taxon>
        <taxon>Pentapetalae</taxon>
        <taxon>rosids</taxon>
        <taxon>fabids</taxon>
        <taxon>Fabales</taxon>
        <taxon>Fabaceae</taxon>
        <taxon>Papilionoideae</taxon>
        <taxon>50 kb inversion clade</taxon>
        <taxon>NPAAA clade</taxon>
        <taxon>Hologalegina</taxon>
        <taxon>IRL clade</taxon>
        <taxon>Trifolieae</taxon>
        <taxon>Trifolium</taxon>
    </lineage>
</organism>
<protein>
    <submittedName>
        <fullName evidence="1">Uncharacterized protein</fullName>
    </submittedName>
</protein>
<keyword evidence="2" id="KW-1185">Reference proteome</keyword>
<dbReference type="Proteomes" id="UP000265520">
    <property type="component" value="Unassembled WGS sequence"/>
</dbReference>
<accession>A0A392QS94</accession>
<evidence type="ECO:0000313" key="1">
    <source>
        <dbReference type="EMBL" id="MCI27253.1"/>
    </source>
</evidence>
<sequence length="36" mass="4101">NFYLDLWEGFAARPGVSLNGMRQVEWPKFSPIVTSS</sequence>
<feature type="non-terminal residue" evidence="1">
    <location>
        <position position="1"/>
    </location>
</feature>
<reference evidence="1 2" key="1">
    <citation type="journal article" date="2018" name="Front. Plant Sci.">
        <title>Red Clover (Trifolium pratense) and Zigzag Clover (T. medium) - A Picture of Genomic Similarities and Differences.</title>
        <authorList>
            <person name="Dluhosova J."/>
            <person name="Istvanek J."/>
            <person name="Nedelnik J."/>
            <person name="Repkova J."/>
        </authorList>
    </citation>
    <scope>NUCLEOTIDE SEQUENCE [LARGE SCALE GENOMIC DNA]</scope>
    <source>
        <strain evidence="2">cv. 10/8</strain>
        <tissue evidence="1">Leaf</tissue>
    </source>
</reference>